<feature type="region of interest" description="Disordered" evidence="1">
    <location>
        <begin position="83"/>
        <end position="105"/>
    </location>
</feature>
<protein>
    <recommendedName>
        <fullName evidence="4">Ycf15</fullName>
    </recommendedName>
</protein>
<evidence type="ECO:0000256" key="1">
    <source>
        <dbReference type="SAM" id="MobiDB-lite"/>
    </source>
</evidence>
<name>A0AAV4NNC5_CAEEX</name>
<evidence type="ECO:0008006" key="4">
    <source>
        <dbReference type="Google" id="ProtNLM"/>
    </source>
</evidence>
<proteinExistence type="predicted"/>
<evidence type="ECO:0000313" key="2">
    <source>
        <dbReference type="EMBL" id="GIX85226.1"/>
    </source>
</evidence>
<gene>
    <name evidence="2" type="ORF">CEXT_561991</name>
</gene>
<comment type="caution">
    <text evidence="2">The sequence shown here is derived from an EMBL/GenBank/DDBJ whole genome shotgun (WGS) entry which is preliminary data.</text>
</comment>
<keyword evidence="3" id="KW-1185">Reference proteome</keyword>
<dbReference type="EMBL" id="BPLR01003489">
    <property type="protein sequence ID" value="GIX85226.1"/>
    <property type="molecule type" value="Genomic_DNA"/>
</dbReference>
<dbReference type="AlphaFoldDB" id="A0AAV4NNC5"/>
<dbReference type="Proteomes" id="UP001054945">
    <property type="component" value="Unassembled WGS sequence"/>
</dbReference>
<reference evidence="2 3" key="1">
    <citation type="submission" date="2021-06" db="EMBL/GenBank/DDBJ databases">
        <title>Caerostris extrusa draft genome.</title>
        <authorList>
            <person name="Kono N."/>
            <person name="Arakawa K."/>
        </authorList>
    </citation>
    <scope>NUCLEOTIDE SEQUENCE [LARGE SCALE GENOMIC DNA]</scope>
</reference>
<organism evidence="2 3">
    <name type="scientific">Caerostris extrusa</name>
    <name type="common">Bark spider</name>
    <name type="synonym">Caerostris bankana</name>
    <dbReference type="NCBI Taxonomy" id="172846"/>
    <lineage>
        <taxon>Eukaryota</taxon>
        <taxon>Metazoa</taxon>
        <taxon>Ecdysozoa</taxon>
        <taxon>Arthropoda</taxon>
        <taxon>Chelicerata</taxon>
        <taxon>Arachnida</taxon>
        <taxon>Araneae</taxon>
        <taxon>Araneomorphae</taxon>
        <taxon>Entelegynae</taxon>
        <taxon>Araneoidea</taxon>
        <taxon>Araneidae</taxon>
        <taxon>Caerostris</taxon>
    </lineage>
</organism>
<accession>A0AAV4NNC5</accession>
<evidence type="ECO:0000313" key="3">
    <source>
        <dbReference type="Proteomes" id="UP001054945"/>
    </source>
</evidence>
<sequence length="105" mass="12117">MSLKSRGRSDKVCRDEWILNKFTLLANDLSFDLPVLNTSWDLMSNDQISKILPNCSTLSHPNEGGPSKWLDLKQIYPFDHPFNNPSIQRSKLSHHPVQTRNDRGR</sequence>